<dbReference type="NCBIfam" id="TIGR02532">
    <property type="entry name" value="IV_pilin_GFxxxE"/>
    <property type="match status" value="1"/>
</dbReference>
<gene>
    <name evidence="3" type="ORF">FTUN_7594</name>
</gene>
<dbReference type="AlphaFoldDB" id="A0A6M5Z3H1"/>
<reference evidence="4" key="1">
    <citation type="submission" date="2020-05" db="EMBL/GenBank/DDBJ databases">
        <title>Frigoriglobus tundricola gen. nov., sp. nov., a psychrotolerant cellulolytic planctomycete of the family Gemmataceae with two divergent copies of 16S rRNA gene.</title>
        <authorList>
            <person name="Kulichevskaya I.S."/>
            <person name="Ivanova A.A."/>
            <person name="Naumoff D.G."/>
            <person name="Beletsky A.V."/>
            <person name="Rijpstra W.I.C."/>
            <person name="Sinninghe Damste J.S."/>
            <person name="Mardanov A.V."/>
            <person name="Ravin N.V."/>
            <person name="Dedysh S.N."/>
        </authorList>
    </citation>
    <scope>NUCLEOTIDE SEQUENCE [LARGE SCALE GENOMIC DNA]</scope>
    <source>
        <strain evidence="4">PL17</strain>
    </source>
</reference>
<evidence type="ECO:0000256" key="1">
    <source>
        <dbReference type="SAM" id="Phobius"/>
    </source>
</evidence>
<feature type="transmembrane region" description="Helical" evidence="1">
    <location>
        <begin position="12"/>
        <end position="32"/>
    </location>
</feature>
<dbReference type="Proteomes" id="UP000503447">
    <property type="component" value="Chromosome"/>
</dbReference>
<keyword evidence="1" id="KW-0812">Transmembrane</keyword>
<dbReference type="PANTHER" id="PTHR30093:SF2">
    <property type="entry name" value="TYPE II SECRETION SYSTEM PROTEIN H"/>
    <property type="match status" value="1"/>
</dbReference>
<dbReference type="SUPFAM" id="SSF54523">
    <property type="entry name" value="Pili subunits"/>
    <property type="match status" value="1"/>
</dbReference>
<dbReference type="InterPro" id="IPR012902">
    <property type="entry name" value="N_methyl_site"/>
</dbReference>
<proteinExistence type="predicted"/>
<evidence type="ECO:0000259" key="2">
    <source>
        <dbReference type="Pfam" id="PF07596"/>
    </source>
</evidence>
<dbReference type="Pfam" id="PF07596">
    <property type="entry name" value="SBP_bac_10"/>
    <property type="match status" value="1"/>
</dbReference>
<organism evidence="3 4">
    <name type="scientific">Frigoriglobus tundricola</name>
    <dbReference type="NCBI Taxonomy" id="2774151"/>
    <lineage>
        <taxon>Bacteria</taxon>
        <taxon>Pseudomonadati</taxon>
        <taxon>Planctomycetota</taxon>
        <taxon>Planctomycetia</taxon>
        <taxon>Gemmatales</taxon>
        <taxon>Gemmataceae</taxon>
        <taxon>Frigoriglobus</taxon>
    </lineage>
</organism>
<dbReference type="InterPro" id="IPR045584">
    <property type="entry name" value="Pilin-like"/>
</dbReference>
<dbReference type="PROSITE" id="PS00409">
    <property type="entry name" value="PROKAR_NTER_METHYL"/>
    <property type="match status" value="1"/>
</dbReference>
<dbReference type="Pfam" id="PF07963">
    <property type="entry name" value="N_methyl"/>
    <property type="match status" value="1"/>
</dbReference>
<evidence type="ECO:0000313" key="4">
    <source>
        <dbReference type="Proteomes" id="UP000503447"/>
    </source>
</evidence>
<protein>
    <recommendedName>
        <fullName evidence="2">DUF1559 domain-containing protein</fullName>
    </recommendedName>
</protein>
<sequence>MPRLRQKGFTLIELLVVIAIIAILIGLLLPAVQKVREAAARMKCSNNFKQIGLAVHNFEGTYNKLPPIGSWGATFRNNGYTPPQNGGSLTSADGATGSLFVHLLPYVEQNNLYNQFAALGNLSTDDTSGAYFTAYDALISTPVKLFLCPSDGSTTNGLQLNGGSKNGGYASCNYAGNVMVFEPRGQGNIVTAMPNGTTNTVMFGERIQNCASGVALGYSSSGAHVDGPCWGWIYPDHGDGEQWAAFGWWTDGWESINSGTAPGQPAGACLRTDYYDWSALYSPAVPTANPNTLFAVNANLNSCNIFVLNSAHPVMLVGLGDGSVRAVANGISKASWMAVCVPNSGQVPGSDW</sequence>
<dbReference type="EMBL" id="CP053452">
    <property type="protein sequence ID" value="QJW99971.1"/>
    <property type="molecule type" value="Genomic_DNA"/>
</dbReference>
<keyword evidence="1" id="KW-1133">Transmembrane helix</keyword>
<dbReference type="Gene3D" id="3.30.700.10">
    <property type="entry name" value="Glycoprotein, Type 4 Pilin"/>
    <property type="match status" value="1"/>
</dbReference>
<dbReference type="KEGG" id="ftj:FTUN_7594"/>
<dbReference type="RefSeq" id="WP_171474835.1">
    <property type="nucleotide sequence ID" value="NZ_CP053452.2"/>
</dbReference>
<accession>A0A6M5Z3H1</accession>
<keyword evidence="1" id="KW-0472">Membrane</keyword>
<evidence type="ECO:0000313" key="3">
    <source>
        <dbReference type="EMBL" id="QJW99971.1"/>
    </source>
</evidence>
<dbReference type="InterPro" id="IPR011453">
    <property type="entry name" value="DUF1559"/>
</dbReference>
<dbReference type="PANTHER" id="PTHR30093">
    <property type="entry name" value="GENERAL SECRETION PATHWAY PROTEIN G"/>
    <property type="match status" value="1"/>
</dbReference>
<keyword evidence="4" id="KW-1185">Reference proteome</keyword>
<name>A0A6M5Z3H1_9BACT</name>
<feature type="domain" description="DUF1559" evidence="2">
    <location>
        <begin position="33"/>
        <end position="329"/>
    </location>
</feature>